<sequence length="63" mass="7768">MIWLRQLFCRHDFKLIAREEMLWPDDGTLTAIDKRHQKIVHHIKYTTHCPHCDTWRIKNVKQD</sequence>
<organism evidence="1">
    <name type="scientific">Pseudomonas phage HRDY3</name>
    <dbReference type="NCBI Taxonomy" id="3236930"/>
    <lineage>
        <taxon>Viruses</taxon>
    </lineage>
</organism>
<evidence type="ECO:0000313" key="1">
    <source>
        <dbReference type="EMBL" id="XDJ15307.1"/>
    </source>
</evidence>
<reference evidence="1" key="1">
    <citation type="submission" date="2024-07" db="EMBL/GenBank/DDBJ databases">
        <authorList>
            <person name="Bringhurst R.M."/>
            <person name="Homer T.E."/>
        </authorList>
    </citation>
    <scope>NUCLEOTIDE SEQUENCE</scope>
</reference>
<dbReference type="EMBL" id="PQ015379">
    <property type="protein sequence ID" value="XDJ15307.1"/>
    <property type="molecule type" value="Genomic_DNA"/>
</dbReference>
<evidence type="ECO:0008006" key="2">
    <source>
        <dbReference type="Google" id="ProtNLM"/>
    </source>
</evidence>
<accession>A0AB39CEG8</accession>
<name>A0AB39CEG8_9VIRU</name>
<proteinExistence type="predicted"/>
<protein>
    <recommendedName>
        <fullName evidence="2">Transposase</fullName>
    </recommendedName>
</protein>